<feature type="chain" id="PRO_5046438021" evidence="1">
    <location>
        <begin position="24"/>
        <end position="332"/>
    </location>
</feature>
<accession>A0ABV7U1T3</accession>
<evidence type="ECO:0000259" key="2">
    <source>
        <dbReference type="Pfam" id="PF04069"/>
    </source>
</evidence>
<gene>
    <name evidence="3" type="ORF">ACFOM8_05505</name>
</gene>
<dbReference type="Pfam" id="PF04069">
    <property type="entry name" value="OpuAC"/>
    <property type="match status" value="1"/>
</dbReference>
<dbReference type="Gene3D" id="3.40.190.100">
    <property type="entry name" value="Glycine betaine-binding periplasmic protein, domain 2"/>
    <property type="match status" value="1"/>
</dbReference>
<reference evidence="4" key="1">
    <citation type="journal article" date="2019" name="Int. J. Syst. Evol. Microbiol.">
        <title>The Global Catalogue of Microorganisms (GCM) 10K type strain sequencing project: providing services to taxonomists for standard genome sequencing and annotation.</title>
        <authorList>
            <consortium name="The Broad Institute Genomics Platform"/>
            <consortium name="The Broad Institute Genome Sequencing Center for Infectious Disease"/>
            <person name="Wu L."/>
            <person name="Ma J."/>
        </authorList>
    </citation>
    <scope>NUCLEOTIDE SEQUENCE [LARGE SCALE GENOMIC DNA]</scope>
    <source>
        <strain evidence="4">KCTC 42473</strain>
    </source>
</reference>
<keyword evidence="1" id="KW-0732">Signal</keyword>
<dbReference type="RefSeq" id="WP_377760040.1">
    <property type="nucleotide sequence ID" value="NZ_JBHRXY010000002.1"/>
</dbReference>
<evidence type="ECO:0000313" key="3">
    <source>
        <dbReference type="EMBL" id="MFC3628898.1"/>
    </source>
</evidence>
<organism evidence="3 4">
    <name type="scientific">Paracoccus angustae</name>
    <dbReference type="NCBI Taxonomy" id="1671480"/>
    <lineage>
        <taxon>Bacteria</taxon>
        <taxon>Pseudomonadati</taxon>
        <taxon>Pseudomonadota</taxon>
        <taxon>Alphaproteobacteria</taxon>
        <taxon>Rhodobacterales</taxon>
        <taxon>Paracoccaceae</taxon>
        <taxon>Paracoccus</taxon>
    </lineage>
</organism>
<evidence type="ECO:0000313" key="4">
    <source>
        <dbReference type="Proteomes" id="UP001595539"/>
    </source>
</evidence>
<dbReference type="InterPro" id="IPR007210">
    <property type="entry name" value="ABC_Gly_betaine_transp_sub-bd"/>
</dbReference>
<sequence length="332" mass="35974">MNKLTFATTLALPLTLWSGAALAECGALTIASMNWQSAEVLASLDQFILNEGYGCDAQVIIADTVPAITSLVEKGEPEIIPEGWVGLMPELFRKGMDEGSIVAVGKSLSDGGVQGWFMPKFVQDRYPEIRTVADVLEHPELFPGTGEEGVGAIHTGPQGWGGTVITTQLAKGFKAEEHGFELVDTGSAAGHDGSIARAYERGEGWIGYYWAPTSLLGKYQMVKVDFGVPLDQAEWDRCTAVADCADPKPNNWPADEVLTLVAKDFSEKTDPAVMEYLSKRGWSNQTVNALMAWMTDNQATGEDGALRFLETHPEIWTGWVSAEAAERIKDAL</sequence>
<comment type="caution">
    <text evidence="3">The sequence shown here is derived from an EMBL/GenBank/DDBJ whole genome shotgun (WGS) entry which is preliminary data.</text>
</comment>
<dbReference type="Gene3D" id="3.10.105.10">
    <property type="entry name" value="Dipeptide-binding Protein, Domain 3"/>
    <property type="match status" value="1"/>
</dbReference>
<feature type="domain" description="ABC-type glycine betaine transport system substrate-binding" evidence="2">
    <location>
        <begin position="28"/>
        <end position="310"/>
    </location>
</feature>
<dbReference type="SUPFAM" id="SSF53850">
    <property type="entry name" value="Periplasmic binding protein-like II"/>
    <property type="match status" value="1"/>
</dbReference>
<feature type="signal peptide" evidence="1">
    <location>
        <begin position="1"/>
        <end position="23"/>
    </location>
</feature>
<keyword evidence="4" id="KW-1185">Reference proteome</keyword>
<dbReference type="EMBL" id="JBHRXY010000002">
    <property type="protein sequence ID" value="MFC3628898.1"/>
    <property type="molecule type" value="Genomic_DNA"/>
</dbReference>
<name>A0ABV7U1T3_9RHOB</name>
<dbReference type="Proteomes" id="UP001595539">
    <property type="component" value="Unassembled WGS sequence"/>
</dbReference>
<proteinExistence type="predicted"/>
<protein>
    <submittedName>
        <fullName evidence="3">Glycine betaine ABC transporter substrate-binding protein</fullName>
    </submittedName>
</protein>
<evidence type="ECO:0000256" key="1">
    <source>
        <dbReference type="SAM" id="SignalP"/>
    </source>
</evidence>